<dbReference type="SUPFAM" id="SSF50447">
    <property type="entry name" value="Translation proteins"/>
    <property type="match status" value="1"/>
</dbReference>
<dbReference type="InterPro" id="IPR015760">
    <property type="entry name" value="TIF_IF2"/>
</dbReference>
<feature type="domain" description="Tr-type G" evidence="3">
    <location>
        <begin position="1"/>
        <end position="108"/>
    </location>
</feature>
<evidence type="ECO:0000313" key="4">
    <source>
        <dbReference type="EMBL" id="GAH15875.1"/>
    </source>
</evidence>
<dbReference type="InterPro" id="IPR027417">
    <property type="entry name" value="P-loop_NTPase"/>
</dbReference>
<name>X1E657_9ZZZZ</name>
<dbReference type="GO" id="GO:0005525">
    <property type="term" value="F:GTP binding"/>
    <property type="evidence" value="ECO:0007669"/>
    <property type="project" value="UniProtKB-KW"/>
</dbReference>
<keyword evidence="1" id="KW-0547">Nucleotide-binding</keyword>
<sequence length="209" mass="23285">ESINILKQYKTPFIIAANKIDKISGWQQQKGIAKTRIESQRVPTKTLFEEKLYELIGIIYDKGFKSDIIYNVKDFQKNIPIIPISAKTGEGIPELLMMLVGLAQRFLEERLATETGAGKGTVLEVKEDIGLGTTVDAIIYSGTVRKEDTLVFGTQDEPLVTKIKALLKPKPLDEIRDPRERFDNISEVHAACGIKISATNLDNVLIVTV</sequence>
<gene>
    <name evidence="4" type="ORF">S01H4_56734</name>
</gene>
<dbReference type="CDD" id="cd03703">
    <property type="entry name" value="aeIF5B_II"/>
    <property type="match status" value="1"/>
</dbReference>
<dbReference type="EMBL" id="BART01032906">
    <property type="protein sequence ID" value="GAH15875.1"/>
    <property type="molecule type" value="Genomic_DNA"/>
</dbReference>
<keyword evidence="2" id="KW-0342">GTP-binding</keyword>
<dbReference type="InterPro" id="IPR009000">
    <property type="entry name" value="Transl_B-barrel_sf"/>
</dbReference>
<organism evidence="4">
    <name type="scientific">marine sediment metagenome</name>
    <dbReference type="NCBI Taxonomy" id="412755"/>
    <lineage>
        <taxon>unclassified sequences</taxon>
        <taxon>metagenomes</taxon>
        <taxon>ecological metagenomes</taxon>
    </lineage>
</organism>
<dbReference type="GO" id="GO:0003924">
    <property type="term" value="F:GTPase activity"/>
    <property type="evidence" value="ECO:0007669"/>
    <property type="project" value="InterPro"/>
</dbReference>
<dbReference type="InterPro" id="IPR000795">
    <property type="entry name" value="T_Tr_GTP-bd_dom"/>
</dbReference>
<dbReference type="SUPFAM" id="SSF52540">
    <property type="entry name" value="P-loop containing nucleoside triphosphate hydrolases"/>
    <property type="match status" value="1"/>
</dbReference>
<reference evidence="4" key="1">
    <citation type="journal article" date="2014" name="Front. Microbiol.">
        <title>High frequency of phylogenetically diverse reductive dehalogenase-homologous genes in deep subseafloor sedimentary metagenomes.</title>
        <authorList>
            <person name="Kawai M."/>
            <person name="Futagami T."/>
            <person name="Toyoda A."/>
            <person name="Takaki Y."/>
            <person name="Nishi S."/>
            <person name="Hori S."/>
            <person name="Arai W."/>
            <person name="Tsubouchi T."/>
            <person name="Morono Y."/>
            <person name="Uchiyama I."/>
            <person name="Ito T."/>
            <person name="Fujiyama A."/>
            <person name="Inagaki F."/>
            <person name="Takami H."/>
        </authorList>
    </citation>
    <scope>NUCLEOTIDE SEQUENCE</scope>
    <source>
        <strain evidence="4">Expedition CK06-06</strain>
    </source>
</reference>
<evidence type="ECO:0000259" key="3">
    <source>
        <dbReference type="PROSITE" id="PS51722"/>
    </source>
</evidence>
<dbReference type="Gene3D" id="2.40.30.10">
    <property type="entry name" value="Translation factors"/>
    <property type="match status" value="1"/>
</dbReference>
<comment type="caution">
    <text evidence="4">The sequence shown here is derived from an EMBL/GenBank/DDBJ whole genome shotgun (WGS) entry which is preliminary data.</text>
</comment>
<dbReference type="PROSITE" id="PS51722">
    <property type="entry name" value="G_TR_2"/>
    <property type="match status" value="1"/>
</dbReference>
<protein>
    <recommendedName>
        <fullName evidence="3">Tr-type G domain-containing protein</fullName>
    </recommendedName>
</protein>
<accession>X1E657</accession>
<dbReference type="PANTHER" id="PTHR43381">
    <property type="entry name" value="TRANSLATION INITIATION FACTOR IF-2-RELATED"/>
    <property type="match status" value="1"/>
</dbReference>
<feature type="non-terminal residue" evidence="4">
    <location>
        <position position="1"/>
    </location>
</feature>
<dbReference type="Gene3D" id="3.40.50.300">
    <property type="entry name" value="P-loop containing nucleotide triphosphate hydrolases"/>
    <property type="match status" value="1"/>
</dbReference>
<proteinExistence type="predicted"/>
<evidence type="ECO:0000256" key="1">
    <source>
        <dbReference type="ARBA" id="ARBA00022741"/>
    </source>
</evidence>
<dbReference type="Pfam" id="PF00009">
    <property type="entry name" value="GTP_EFTU"/>
    <property type="match status" value="1"/>
</dbReference>
<dbReference type="PANTHER" id="PTHR43381:SF4">
    <property type="entry name" value="EUKARYOTIC TRANSLATION INITIATION FACTOR 5B"/>
    <property type="match status" value="1"/>
</dbReference>
<dbReference type="AlphaFoldDB" id="X1E657"/>
<dbReference type="GO" id="GO:0003743">
    <property type="term" value="F:translation initiation factor activity"/>
    <property type="evidence" value="ECO:0007669"/>
    <property type="project" value="TreeGrafter"/>
</dbReference>
<evidence type="ECO:0000256" key="2">
    <source>
        <dbReference type="ARBA" id="ARBA00023134"/>
    </source>
</evidence>
<dbReference type="GO" id="GO:0005737">
    <property type="term" value="C:cytoplasm"/>
    <property type="evidence" value="ECO:0007669"/>
    <property type="project" value="TreeGrafter"/>
</dbReference>